<dbReference type="Proteomes" id="UP000007435">
    <property type="component" value="Chromosome"/>
</dbReference>
<keyword evidence="3" id="KW-1185">Reference proteome</keyword>
<dbReference type="AlphaFoldDB" id="E4RRR6"/>
<keyword evidence="1" id="KW-0175">Coiled coil</keyword>
<sequence>MQEEEFLRENGYLLSKFEEVQGQFLLLKSQLRSQKAIIEGLNYDLAQSQAEIERLKLSNKRLREQLSAQEARFNEQSILVSENFKIRNNFSKIVTDIEEKGSAENVNLKEFLSTLIEEIDICINQLSMDRE</sequence>
<accession>E4RRR6</accession>
<evidence type="ECO:0000313" key="3">
    <source>
        <dbReference type="Proteomes" id="UP000007435"/>
    </source>
</evidence>
<reference evidence="2 3" key="2">
    <citation type="journal article" date="2011" name="Stand. Genomic Sci.">
        <title>Complete genome sequence of Leadbetterella byssophila type strain (4M15).</title>
        <authorList>
            <person name="Abt B."/>
            <person name="Teshima H."/>
            <person name="Lucas S."/>
            <person name="Lapidus A."/>
            <person name="Del Rio T.G."/>
            <person name="Nolan M."/>
            <person name="Tice H."/>
            <person name="Cheng J.F."/>
            <person name="Pitluck S."/>
            <person name="Liolios K."/>
            <person name="Pagani I."/>
            <person name="Ivanova N."/>
            <person name="Mavromatis K."/>
            <person name="Pati A."/>
            <person name="Tapia R."/>
            <person name="Han C."/>
            <person name="Goodwin L."/>
            <person name="Chen A."/>
            <person name="Palaniappan K."/>
            <person name="Land M."/>
            <person name="Hauser L."/>
            <person name="Chang Y.J."/>
            <person name="Jeffries C.D."/>
            <person name="Rohde M."/>
            <person name="Goker M."/>
            <person name="Tindall B.J."/>
            <person name="Detter J.C."/>
            <person name="Woyke T."/>
            <person name="Bristow J."/>
            <person name="Eisen J.A."/>
            <person name="Markowitz V."/>
            <person name="Hugenholtz P."/>
            <person name="Klenk H.P."/>
            <person name="Kyrpides N.C."/>
        </authorList>
    </citation>
    <scope>NUCLEOTIDE SEQUENCE [LARGE SCALE GENOMIC DNA]</scope>
    <source>
        <strain evidence="3">DSM 17132 / JCM 16389 / KACC 11308 / NBRC 106382 / 4M15</strain>
    </source>
</reference>
<protein>
    <submittedName>
        <fullName evidence="2">Uncharacterized protein</fullName>
    </submittedName>
</protein>
<proteinExistence type="predicted"/>
<dbReference type="STRING" id="649349.Lbys_1901"/>
<dbReference type="RefSeq" id="WP_013408651.1">
    <property type="nucleotide sequence ID" value="NC_014655.1"/>
</dbReference>
<name>E4RRR6_LEAB4</name>
<dbReference type="HOGENOM" id="CLU_1924925_0_0_10"/>
<organism evidence="2 3">
    <name type="scientific">Leadbetterella byssophila (strain DSM 17132 / JCM 16389 / KACC 11308 / NBRC 106382 / 4M15)</name>
    <dbReference type="NCBI Taxonomy" id="649349"/>
    <lineage>
        <taxon>Bacteria</taxon>
        <taxon>Pseudomonadati</taxon>
        <taxon>Bacteroidota</taxon>
        <taxon>Cytophagia</taxon>
        <taxon>Cytophagales</taxon>
        <taxon>Leadbetterellaceae</taxon>
        <taxon>Leadbetterella</taxon>
    </lineage>
</organism>
<feature type="coiled-coil region" evidence="1">
    <location>
        <begin position="38"/>
        <end position="72"/>
    </location>
</feature>
<evidence type="ECO:0000313" key="2">
    <source>
        <dbReference type="EMBL" id="ADQ17603.1"/>
    </source>
</evidence>
<reference key="1">
    <citation type="submission" date="2010-11" db="EMBL/GenBank/DDBJ databases">
        <title>The complete genome of Leadbetterella byssophila DSM 17132.</title>
        <authorList>
            <consortium name="US DOE Joint Genome Institute (JGI-PGF)"/>
            <person name="Lucas S."/>
            <person name="Copeland A."/>
            <person name="Lapidus A."/>
            <person name="Glavina del Rio T."/>
            <person name="Dalin E."/>
            <person name="Tice H."/>
            <person name="Bruce D."/>
            <person name="Goodwin L."/>
            <person name="Pitluck S."/>
            <person name="Kyrpides N."/>
            <person name="Mavromatis K."/>
            <person name="Ivanova N."/>
            <person name="Teshima H."/>
            <person name="Brettin T."/>
            <person name="Detter J.C."/>
            <person name="Han C."/>
            <person name="Tapia R."/>
            <person name="Land M."/>
            <person name="Hauser L."/>
            <person name="Markowitz V."/>
            <person name="Cheng J.-F."/>
            <person name="Hugenholtz P."/>
            <person name="Woyke T."/>
            <person name="Wu D."/>
            <person name="Tindall B."/>
            <person name="Pomrenke H.G."/>
            <person name="Brambilla E."/>
            <person name="Klenk H.-P."/>
            <person name="Eisen J.A."/>
        </authorList>
    </citation>
    <scope>NUCLEOTIDE SEQUENCE [LARGE SCALE GENOMIC DNA]</scope>
    <source>
        <strain>DSM 17132</strain>
    </source>
</reference>
<evidence type="ECO:0000256" key="1">
    <source>
        <dbReference type="SAM" id="Coils"/>
    </source>
</evidence>
<dbReference type="EMBL" id="CP002305">
    <property type="protein sequence ID" value="ADQ17603.1"/>
    <property type="molecule type" value="Genomic_DNA"/>
</dbReference>
<dbReference type="KEGG" id="lby:Lbys_1901"/>
<gene>
    <name evidence="2" type="ordered locus">Lbys_1901</name>
</gene>